<feature type="compositionally biased region" description="Basic residues" evidence="8">
    <location>
        <begin position="461"/>
        <end position="470"/>
    </location>
</feature>
<evidence type="ECO:0000256" key="3">
    <source>
        <dbReference type="ARBA" id="ARBA00022833"/>
    </source>
</evidence>
<feature type="compositionally biased region" description="Polar residues" evidence="8">
    <location>
        <begin position="450"/>
        <end position="459"/>
    </location>
</feature>
<keyword evidence="11" id="KW-1185">Reference proteome</keyword>
<feature type="compositionally biased region" description="Basic residues" evidence="8">
    <location>
        <begin position="327"/>
        <end position="336"/>
    </location>
</feature>
<dbReference type="Pfam" id="PF26176">
    <property type="entry name" value="zf_C2H2_17_2"/>
    <property type="match status" value="1"/>
</dbReference>
<dbReference type="PROSITE" id="PS50048">
    <property type="entry name" value="ZN2_CY6_FUNGAL_2"/>
    <property type="match status" value="1"/>
</dbReference>
<dbReference type="SMART" id="SM00355">
    <property type="entry name" value="ZnF_C2H2"/>
    <property type="match status" value="2"/>
</dbReference>
<comment type="caution">
    <text evidence="10">The sequence shown here is derived from an EMBL/GenBank/DDBJ whole genome shotgun (WGS) entry which is preliminary data.</text>
</comment>
<evidence type="ECO:0000259" key="9">
    <source>
        <dbReference type="PROSITE" id="PS50048"/>
    </source>
</evidence>
<keyword evidence="2" id="KW-0479">Metal-binding</keyword>
<dbReference type="InterPro" id="IPR013087">
    <property type="entry name" value="Znf_C2H2_type"/>
</dbReference>
<dbReference type="PANTHER" id="PTHR31313:SF79">
    <property type="entry name" value="C6 FINGER DOMAIN-CONTAINING PROTEIN"/>
    <property type="match status" value="1"/>
</dbReference>
<evidence type="ECO:0000256" key="7">
    <source>
        <dbReference type="ARBA" id="ARBA00023242"/>
    </source>
</evidence>
<feature type="region of interest" description="Disordered" evidence="8">
    <location>
        <begin position="427"/>
        <end position="470"/>
    </location>
</feature>
<dbReference type="PROSITE" id="PS00463">
    <property type="entry name" value="ZN2_CY6_FUNGAL_1"/>
    <property type="match status" value="1"/>
</dbReference>
<dbReference type="EMBL" id="JAGMUU010000029">
    <property type="protein sequence ID" value="KAH7120114.1"/>
    <property type="molecule type" value="Genomic_DNA"/>
</dbReference>
<feature type="domain" description="Zn(2)-C6 fungal-type" evidence="9">
    <location>
        <begin position="286"/>
        <end position="319"/>
    </location>
</feature>
<dbReference type="GO" id="GO:0005634">
    <property type="term" value="C:nucleus"/>
    <property type="evidence" value="ECO:0007669"/>
    <property type="project" value="UniProtKB-SubCell"/>
</dbReference>
<evidence type="ECO:0000256" key="2">
    <source>
        <dbReference type="ARBA" id="ARBA00022723"/>
    </source>
</evidence>
<dbReference type="OrthoDB" id="5062908at2759"/>
<dbReference type="GO" id="GO:0003677">
    <property type="term" value="F:DNA binding"/>
    <property type="evidence" value="ECO:0007669"/>
    <property type="project" value="UniProtKB-KW"/>
</dbReference>
<evidence type="ECO:0000313" key="11">
    <source>
        <dbReference type="Proteomes" id="UP000717696"/>
    </source>
</evidence>
<keyword evidence="5" id="KW-0238">DNA-binding</keyword>
<dbReference type="GO" id="GO:0008270">
    <property type="term" value="F:zinc ion binding"/>
    <property type="evidence" value="ECO:0007669"/>
    <property type="project" value="InterPro"/>
</dbReference>
<evidence type="ECO:0000256" key="4">
    <source>
        <dbReference type="ARBA" id="ARBA00023015"/>
    </source>
</evidence>
<protein>
    <recommendedName>
        <fullName evidence="9">Zn(2)-C6 fungal-type domain-containing protein</fullName>
    </recommendedName>
</protein>
<dbReference type="Gene3D" id="4.10.240.10">
    <property type="entry name" value="Zn(2)-C6 fungal-type DNA-binding domain"/>
    <property type="match status" value="1"/>
</dbReference>
<organism evidence="10 11">
    <name type="scientific">Dactylonectria estremocensis</name>
    <dbReference type="NCBI Taxonomy" id="1079267"/>
    <lineage>
        <taxon>Eukaryota</taxon>
        <taxon>Fungi</taxon>
        <taxon>Dikarya</taxon>
        <taxon>Ascomycota</taxon>
        <taxon>Pezizomycotina</taxon>
        <taxon>Sordariomycetes</taxon>
        <taxon>Hypocreomycetidae</taxon>
        <taxon>Hypocreales</taxon>
        <taxon>Nectriaceae</taxon>
        <taxon>Dactylonectria</taxon>
    </lineage>
</organism>
<evidence type="ECO:0000313" key="10">
    <source>
        <dbReference type="EMBL" id="KAH7120114.1"/>
    </source>
</evidence>
<dbReference type="InterPro" id="IPR059095">
    <property type="entry name" value="Znf_C2H2_17_2nd"/>
</dbReference>
<evidence type="ECO:0000256" key="6">
    <source>
        <dbReference type="ARBA" id="ARBA00023163"/>
    </source>
</evidence>
<dbReference type="Pfam" id="PF26177">
    <property type="entry name" value="zf_C2H2_17_1st"/>
    <property type="match status" value="1"/>
</dbReference>
<dbReference type="Proteomes" id="UP000717696">
    <property type="component" value="Unassembled WGS sequence"/>
</dbReference>
<dbReference type="GO" id="GO:0000981">
    <property type="term" value="F:DNA-binding transcription factor activity, RNA polymerase II-specific"/>
    <property type="evidence" value="ECO:0007669"/>
    <property type="project" value="InterPro"/>
</dbReference>
<dbReference type="PANTHER" id="PTHR31313">
    <property type="entry name" value="TY1 ENHANCER ACTIVATOR"/>
    <property type="match status" value="1"/>
</dbReference>
<evidence type="ECO:0000256" key="5">
    <source>
        <dbReference type="ARBA" id="ARBA00023125"/>
    </source>
</evidence>
<proteinExistence type="predicted"/>
<reference evidence="10" key="1">
    <citation type="journal article" date="2021" name="Nat. Commun.">
        <title>Genetic determinants of endophytism in the Arabidopsis root mycobiome.</title>
        <authorList>
            <person name="Mesny F."/>
            <person name="Miyauchi S."/>
            <person name="Thiergart T."/>
            <person name="Pickel B."/>
            <person name="Atanasova L."/>
            <person name="Karlsson M."/>
            <person name="Huettel B."/>
            <person name="Barry K.W."/>
            <person name="Haridas S."/>
            <person name="Chen C."/>
            <person name="Bauer D."/>
            <person name="Andreopoulos W."/>
            <person name="Pangilinan J."/>
            <person name="LaButti K."/>
            <person name="Riley R."/>
            <person name="Lipzen A."/>
            <person name="Clum A."/>
            <person name="Drula E."/>
            <person name="Henrissat B."/>
            <person name="Kohler A."/>
            <person name="Grigoriev I.V."/>
            <person name="Martin F.M."/>
            <person name="Hacquard S."/>
        </authorList>
    </citation>
    <scope>NUCLEOTIDE SEQUENCE</scope>
    <source>
        <strain evidence="10">MPI-CAGE-AT-0021</strain>
    </source>
</reference>
<dbReference type="InterPro" id="IPR036864">
    <property type="entry name" value="Zn2-C6_fun-type_DNA-bd_sf"/>
</dbReference>
<keyword evidence="7" id="KW-0539">Nucleus</keyword>
<dbReference type="CDD" id="cd00067">
    <property type="entry name" value="GAL4"/>
    <property type="match status" value="1"/>
</dbReference>
<gene>
    <name evidence="10" type="ORF">B0J13DRAFT_165422</name>
</gene>
<dbReference type="SUPFAM" id="SSF57701">
    <property type="entry name" value="Zn2/Cys6 DNA-binding domain"/>
    <property type="match status" value="1"/>
</dbReference>
<name>A0A9P9DJ32_9HYPO</name>
<sequence length="470" mass="52423">MRDPSSSSLSLTLHIPISVFWNAQAGTMASIVPSLFLDADTRRYSSTPNSCPSSPATVDIVWPNVLSPTCEIPCESPGYAWPDCSEHLQSVQRDLLSNDWKPDVFEAYIFAVPQPVEAITFPPSITGPNWQGSEDESARNHDLYKNATTSEDGLYHCPWEGTQGCNHKPEKLKCKYDEFVNFHLKPYVCKVESCENDPFSSEASLHHHEREMHGLHGHGDKPFFCSYQDCPRALPTYGFRGLRGVRSHMKRMHNNHADHVTSHFLKPISGGQDTARTVTSTRMPHACSRCRARKIKCDVSVNGNGKCFNCIRDQKECVIPPRKYRRRAGRTAKGTHKAVQDQSNSNNTTAETISTVASQAIIPQRVETSGQCVRPSEVVLPSDEVDRLLKGTHLSATEELVLSLLNRMEEGMLGVEGEKKCILSARLQPRQESTPSPSPSPDSPMLKTASMRQADSQGTRHMIHNIHRQP</sequence>
<keyword evidence="4" id="KW-0805">Transcription regulation</keyword>
<dbReference type="Pfam" id="PF00172">
    <property type="entry name" value="Zn_clus"/>
    <property type="match status" value="1"/>
</dbReference>
<keyword evidence="6" id="KW-0804">Transcription</keyword>
<dbReference type="InterPro" id="IPR059009">
    <property type="entry name" value="Znf_C2H2_17_1st"/>
</dbReference>
<evidence type="ECO:0000256" key="8">
    <source>
        <dbReference type="SAM" id="MobiDB-lite"/>
    </source>
</evidence>
<evidence type="ECO:0000256" key="1">
    <source>
        <dbReference type="ARBA" id="ARBA00004123"/>
    </source>
</evidence>
<keyword evidence="3" id="KW-0862">Zinc</keyword>
<dbReference type="AlphaFoldDB" id="A0A9P9DJ32"/>
<accession>A0A9P9DJ32</accession>
<dbReference type="InterPro" id="IPR001138">
    <property type="entry name" value="Zn2Cys6_DnaBD"/>
</dbReference>
<dbReference type="InterPro" id="IPR051615">
    <property type="entry name" value="Transcr_Regulatory_Elem"/>
</dbReference>
<dbReference type="SMART" id="SM00066">
    <property type="entry name" value="GAL4"/>
    <property type="match status" value="1"/>
</dbReference>
<feature type="region of interest" description="Disordered" evidence="8">
    <location>
        <begin position="327"/>
        <end position="348"/>
    </location>
</feature>
<comment type="subcellular location">
    <subcellularLocation>
        <location evidence="1">Nucleus</location>
    </subcellularLocation>
</comment>